<dbReference type="Proteomes" id="UP000606194">
    <property type="component" value="Unassembled WGS sequence"/>
</dbReference>
<dbReference type="Gene3D" id="1.50.10.150">
    <property type="entry name" value="Voltage-dependent anion channel"/>
    <property type="match status" value="1"/>
</dbReference>
<comment type="subcellular location">
    <subcellularLocation>
        <location evidence="1">Membrane</location>
        <topology evidence="1">Multi-pass membrane protein</topology>
    </subcellularLocation>
</comment>
<feature type="transmembrane region" description="Helical" evidence="5">
    <location>
        <begin position="78"/>
        <end position="98"/>
    </location>
</feature>
<evidence type="ECO:0000256" key="1">
    <source>
        <dbReference type="ARBA" id="ARBA00004141"/>
    </source>
</evidence>
<protein>
    <recommendedName>
        <fullName evidence="8">C4-dicarboxylate ABC transporter</fullName>
    </recommendedName>
</protein>
<dbReference type="RefSeq" id="WP_373308121.1">
    <property type="nucleotide sequence ID" value="NZ_BMTL01000016.1"/>
</dbReference>
<keyword evidence="3 5" id="KW-1133">Transmembrane helix</keyword>
<dbReference type="EMBL" id="BMTL01000016">
    <property type="protein sequence ID" value="GGR97202.1"/>
    <property type="molecule type" value="Genomic_DNA"/>
</dbReference>
<dbReference type="GO" id="GO:0055085">
    <property type="term" value="P:transmembrane transport"/>
    <property type="evidence" value="ECO:0007669"/>
    <property type="project" value="InterPro"/>
</dbReference>
<evidence type="ECO:0000313" key="6">
    <source>
        <dbReference type="EMBL" id="GGR97202.1"/>
    </source>
</evidence>
<keyword evidence="7" id="KW-1185">Reference proteome</keyword>
<reference evidence="6" key="1">
    <citation type="journal article" date="2014" name="Int. J. Syst. Evol. Microbiol.">
        <title>Complete genome sequence of Corynebacterium casei LMG S-19264T (=DSM 44701T), isolated from a smear-ripened cheese.</title>
        <authorList>
            <consortium name="US DOE Joint Genome Institute (JGI-PGF)"/>
            <person name="Walter F."/>
            <person name="Albersmeier A."/>
            <person name="Kalinowski J."/>
            <person name="Ruckert C."/>
        </authorList>
    </citation>
    <scope>NUCLEOTIDE SEQUENCE</scope>
    <source>
        <strain evidence="6">JCM 4386</strain>
    </source>
</reference>
<evidence type="ECO:0000313" key="7">
    <source>
        <dbReference type="Proteomes" id="UP000606194"/>
    </source>
</evidence>
<accession>A0A918L459</accession>
<evidence type="ECO:0000256" key="4">
    <source>
        <dbReference type="ARBA" id="ARBA00023136"/>
    </source>
</evidence>
<evidence type="ECO:0000256" key="3">
    <source>
        <dbReference type="ARBA" id="ARBA00022989"/>
    </source>
</evidence>
<name>A0A918L459_9ACTN</name>
<dbReference type="GO" id="GO:0016020">
    <property type="term" value="C:membrane"/>
    <property type="evidence" value="ECO:0007669"/>
    <property type="project" value="UniProtKB-SubCell"/>
</dbReference>
<sequence length="139" mass="14357">MAEGAGDQWVAGGALAVSALAGAELLTAEAGGLHLWNDDAGVLRSLTLALMVLDLAWYAVLLAAEVRWPRPRYDVRRWATAFPMGMTAAAALSVADAADVPWLKGPGEVLLWVAVAAWLAVAAAAAARGGAALRSRAPR</sequence>
<keyword evidence="4 5" id="KW-0472">Membrane</keyword>
<evidence type="ECO:0000256" key="5">
    <source>
        <dbReference type="SAM" id="Phobius"/>
    </source>
</evidence>
<dbReference type="InterPro" id="IPR038665">
    <property type="entry name" value="Voltage-dep_anion_channel_sf"/>
</dbReference>
<feature type="transmembrane region" description="Helical" evidence="5">
    <location>
        <begin position="46"/>
        <end position="66"/>
    </location>
</feature>
<reference evidence="6" key="2">
    <citation type="submission" date="2020-09" db="EMBL/GenBank/DDBJ databases">
        <authorList>
            <person name="Sun Q."/>
            <person name="Ohkuma M."/>
        </authorList>
    </citation>
    <scope>NUCLEOTIDE SEQUENCE</scope>
    <source>
        <strain evidence="6">JCM 4386</strain>
    </source>
</reference>
<keyword evidence="2 5" id="KW-0812">Transmembrane</keyword>
<evidence type="ECO:0008006" key="8">
    <source>
        <dbReference type="Google" id="ProtNLM"/>
    </source>
</evidence>
<gene>
    <name evidence="6" type="ORF">GCM10010269_40020</name>
</gene>
<dbReference type="AlphaFoldDB" id="A0A918L459"/>
<organism evidence="6 7">
    <name type="scientific">Streptomyces humidus</name>
    <dbReference type="NCBI Taxonomy" id="52259"/>
    <lineage>
        <taxon>Bacteria</taxon>
        <taxon>Bacillati</taxon>
        <taxon>Actinomycetota</taxon>
        <taxon>Actinomycetes</taxon>
        <taxon>Kitasatosporales</taxon>
        <taxon>Streptomycetaceae</taxon>
        <taxon>Streptomyces</taxon>
    </lineage>
</organism>
<feature type="transmembrane region" description="Helical" evidence="5">
    <location>
        <begin position="110"/>
        <end position="131"/>
    </location>
</feature>
<evidence type="ECO:0000256" key="2">
    <source>
        <dbReference type="ARBA" id="ARBA00022692"/>
    </source>
</evidence>
<comment type="caution">
    <text evidence="6">The sequence shown here is derived from an EMBL/GenBank/DDBJ whole genome shotgun (WGS) entry which is preliminary data.</text>
</comment>
<dbReference type="Pfam" id="PF03595">
    <property type="entry name" value="SLAC1"/>
    <property type="match status" value="1"/>
</dbReference>
<dbReference type="InterPro" id="IPR004695">
    <property type="entry name" value="SLAC1/Mae1/Ssu1/TehA"/>
</dbReference>
<proteinExistence type="predicted"/>